<sequence length="162" mass="17110">MSWISDWFHRPALVADPVPSRVGGPPGTVAPDLPRLRLGPGADRTTMEGGTRHLEELQVVVLKLSGLRCSLQVPDDGPPFLSVCRAEAVRMRQTVWCEPATLPPAVPPDGTAVCCTDASVDTSCGFVWEAGRIAPAYEVFEAAILVIAGMTASHPSGGPALR</sequence>
<reference evidence="1 2" key="1">
    <citation type="submission" date="2018-10" db="EMBL/GenBank/DDBJ databases">
        <title>Isolation from soil.</title>
        <authorList>
            <person name="Hu J."/>
        </authorList>
    </citation>
    <scope>NUCLEOTIDE SEQUENCE [LARGE SCALE GENOMIC DNA]</scope>
    <source>
        <strain evidence="1 2">NEAU-Ht49</strain>
    </source>
</reference>
<dbReference type="RefSeq" id="WP_122197669.1">
    <property type="nucleotide sequence ID" value="NZ_JBHSKC010000001.1"/>
</dbReference>
<dbReference type="Proteomes" id="UP000282674">
    <property type="component" value="Unassembled WGS sequence"/>
</dbReference>
<keyword evidence="2" id="KW-1185">Reference proteome</keyword>
<gene>
    <name evidence="1" type="ORF">EBO15_29185</name>
</gene>
<evidence type="ECO:0000313" key="1">
    <source>
        <dbReference type="EMBL" id="RMI39641.1"/>
    </source>
</evidence>
<dbReference type="OrthoDB" id="3476293at2"/>
<name>A0A3M2LQ99_9ACTN</name>
<proteinExistence type="predicted"/>
<dbReference type="AlphaFoldDB" id="A0A3M2LQ99"/>
<accession>A0A3M2LQ99</accession>
<comment type="caution">
    <text evidence="1">The sequence shown here is derived from an EMBL/GenBank/DDBJ whole genome shotgun (WGS) entry which is preliminary data.</text>
</comment>
<protein>
    <submittedName>
        <fullName evidence="1">Uncharacterized protein</fullName>
    </submittedName>
</protein>
<organism evidence="1 2">
    <name type="scientific">Actinomadura harenae</name>
    <dbReference type="NCBI Taxonomy" id="2483351"/>
    <lineage>
        <taxon>Bacteria</taxon>
        <taxon>Bacillati</taxon>
        <taxon>Actinomycetota</taxon>
        <taxon>Actinomycetes</taxon>
        <taxon>Streptosporangiales</taxon>
        <taxon>Thermomonosporaceae</taxon>
        <taxon>Actinomadura</taxon>
    </lineage>
</organism>
<dbReference type="EMBL" id="RFFG01000064">
    <property type="protein sequence ID" value="RMI39641.1"/>
    <property type="molecule type" value="Genomic_DNA"/>
</dbReference>
<evidence type="ECO:0000313" key="2">
    <source>
        <dbReference type="Proteomes" id="UP000282674"/>
    </source>
</evidence>